<evidence type="ECO:0000313" key="5">
    <source>
        <dbReference type="Proteomes" id="UP000663555"/>
    </source>
</evidence>
<feature type="repeat" description="ANK" evidence="3">
    <location>
        <begin position="695"/>
        <end position="727"/>
    </location>
</feature>
<proteinExistence type="predicted"/>
<protein>
    <submittedName>
        <fullName evidence="4">Ankyrin repeat domain-containing protein</fullName>
    </submittedName>
</protein>
<dbReference type="Pfam" id="PF12796">
    <property type="entry name" value="Ank_2"/>
    <property type="match status" value="6"/>
</dbReference>
<dbReference type="PROSITE" id="PS51257">
    <property type="entry name" value="PROKAR_LIPOPROTEIN"/>
    <property type="match status" value="1"/>
</dbReference>
<feature type="repeat" description="ANK" evidence="3">
    <location>
        <begin position="235"/>
        <end position="267"/>
    </location>
</feature>
<organism evidence="4 5">
    <name type="scientific">Marinobacter salinisoli</name>
    <dbReference type="NCBI Taxonomy" id="2769486"/>
    <lineage>
        <taxon>Bacteria</taxon>
        <taxon>Pseudomonadati</taxon>
        <taxon>Pseudomonadota</taxon>
        <taxon>Gammaproteobacteria</taxon>
        <taxon>Pseudomonadales</taxon>
        <taxon>Marinobacteraceae</taxon>
        <taxon>Marinobacter</taxon>
    </lineage>
</organism>
<dbReference type="RefSeq" id="WP_206643991.1">
    <property type="nucleotide sequence ID" value="NZ_CP071247.1"/>
</dbReference>
<evidence type="ECO:0000313" key="4">
    <source>
        <dbReference type="EMBL" id="QSP94772.1"/>
    </source>
</evidence>
<keyword evidence="1" id="KW-0677">Repeat</keyword>
<evidence type="ECO:0000256" key="1">
    <source>
        <dbReference type="ARBA" id="ARBA00022737"/>
    </source>
</evidence>
<accession>A0ABX7MTG0</accession>
<dbReference type="Gene3D" id="1.25.40.20">
    <property type="entry name" value="Ankyrin repeat-containing domain"/>
    <property type="match status" value="8"/>
</dbReference>
<feature type="repeat" description="ANK" evidence="3">
    <location>
        <begin position="162"/>
        <end position="194"/>
    </location>
</feature>
<dbReference type="Pfam" id="PF00023">
    <property type="entry name" value="Ank"/>
    <property type="match status" value="1"/>
</dbReference>
<feature type="repeat" description="ANK" evidence="3">
    <location>
        <begin position="653"/>
        <end position="694"/>
    </location>
</feature>
<feature type="repeat" description="ANK" evidence="3">
    <location>
        <begin position="374"/>
        <end position="407"/>
    </location>
</feature>
<dbReference type="SMART" id="SM00248">
    <property type="entry name" value="ANK"/>
    <property type="match status" value="19"/>
</dbReference>
<reference evidence="4 5" key="1">
    <citation type="submission" date="2021-03" db="EMBL/GenBank/DDBJ databases">
        <title>Genome sequencing of Marinobacter sp. LPB0319.</title>
        <authorList>
            <person name="Kim J."/>
        </authorList>
    </citation>
    <scope>NUCLEOTIDE SEQUENCE [LARGE SCALE GENOMIC DNA]</scope>
    <source>
        <strain evidence="4 5">LPB0319</strain>
    </source>
</reference>
<feature type="repeat" description="ANK" evidence="3">
    <location>
        <begin position="547"/>
        <end position="586"/>
    </location>
</feature>
<name>A0ABX7MTG0_9GAMM</name>
<evidence type="ECO:0000256" key="3">
    <source>
        <dbReference type="PROSITE-ProRule" id="PRU00023"/>
    </source>
</evidence>
<evidence type="ECO:0000256" key="2">
    <source>
        <dbReference type="ARBA" id="ARBA00023043"/>
    </source>
</evidence>
<dbReference type="PROSITE" id="PS50088">
    <property type="entry name" value="ANK_REPEAT"/>
    <property type="match status" value="13"/>
</dbReference>
<feature type="repeat" description="ANK" evidence="3">
    <location>
        <begin position="268"/>
        <end position="300"/>
    </location>
</feature>
<dbReference type="PANTHER" id="PTHR24126">
    <property type="entry name" value="ANKYRIN REPEAT, PH AND SEC7 DOMAIN CONTAINING PROTEIN SECG-RELATED"/>
    <property type="match status" value="1"/>
</dbReference>
<keyword evidence="2 3" id="KW-0040">ANK repeat</keyword>
<feature type="repeat" description="ANK" evidence="3">
    <location>
        <begin position="408"/>
        <end position="447"/>
    </location>
</feature>
<dbReference type="Proteomes" id="UP000663555">
    <property type="component" value="Chromosome"/>
</dbReference>
<feature type="repeat" description="ANK" evidence="3">
    <location>
        <begin position="620"/>
        <end position="652"/>
    </location>
</feature>
<feature type="repeat" description="ANK" evidence="3">
    <location>
        <begin position="301"/>
        <end position="340"/>
    </location>
</feature>
<feature type="repeat" description="ANK" evidence="3">
    <location>
        <begin position="195"/>
        <end position="234"/>
    </location>
</feature>
<dbReference type="InterPro" id="IPR002110">
    <property type="entry name" value="Ankyrin_rpt"/>
</dbReference>
<keyword evidence="5" id="KW-1185">Reference proteome</keyword>
<feature type="repeat" description="ANK" evidence="3">
    <location>
        <begin position="481"/>
        <end position="513"/>
    </location>
</feature>
<sequence length="756" mass="80841">MRKTAFFPILRLHIATLLSISIVLSGCASQKNLMKALSENDVESAREMVQAGINPFKPDEKGQSAVSLGLNAPKSSETYSWAQALVEKSTLRAKQLLAQIQEGTISVHEFSSELKAASFYVDAPADDQNNSLLIALSGVPGKTEYMSELLESHADIDLANDGGWTPLMHAVLKGNIAAAELLISSGANLEAKSRDGLTALHFTAIDSSYFNRANDTKLAQLLISAGANVNARQKDDSTPIFEAIASNRPDILQLFLEAGANPDASDEDGMTALMFAVLNGNTHAVQALISAGAYLERKNDRGQTALHIAVLPADVGDRSNDAQIVRMLIRSGANLNAHQDNKKTPLFKSIIYNRAEVRSILLESDANPDLTDANGDTPLMMAVFLTGNIEAAKALIDSGADLDATNSDGYAALHYTAASTKTGNRVNDPQLAELLIDAGANPNIKSDEVPTPLFLTFVFNRPEIRNILLKAGADPNTPGPEGSTPLMQAVVDWNEQAVNRLIAAGANLDLADKSGMTPLMRAVMSSNTEAVKALIVGGANLEATNDLGLTALHLTTIPTDIGNRTHDKQIARLLLDAGANPDARKSNFVTPLYNTIEFDRPEIRTILLAAGANPDLPGEKGATPLMRAVASSRSEAVKALLAAGANLEVKNDEGWTALHHAARKKNDGGTKHSADATIVIQLIQAGANPNTLNDQLVTPLMIAGVNNRENIVKLLLKHGARTDIKNKFGKTAEDEAAQRNHYRIVALIREHMQNVR</sequence>
<dbReference type="EMBL" id="CP071247">
    <property type="protein sequence ID" value="QSP94772.1"/>
    <property type="molecule type" value="Genomic_DNA"/>
</dbReference>
<dbReference type="InterPro" id="IPR036770">
    <property type="entry name" value="Ankyrin_rpt-contain_sf"/>
</dbReference>
<dbReference type="PANTHER" id="PTHR24126:SF14">
    <property type="entry name" value="ANK_REP_REGION DOMAIN-CONTAINING PROTEIN"/>
    <property type="match status" value="1"/>
</dbReference>
<feature type="repeat" description="ANK" evidence="3">
    <location>
        <begin position="514"/>
        <end position="546"/>
    </location>
</feature>
<dbReference type="PROSITE" id="PS50297">
    <property type="entry name" value="ANK_REP_REGION"/>
    <property type="match status" value="9"/>
</dbReference>
<gene>
    <name evidence="4" type="ORF">LPB19_16630</name>
</gene>
<dbReference type="SUPFAM" id="SSF48403">
    <property type="entry name" value="Ankyrin repeat"/>
    <property type="match status" value="2"/>
</dbReference>